<dbReference type="RefSeq" id="WP_080319036.1">
    <property type="nucleotide sequence ID" value="NZ_MTBC01000005.1"/>
</dbReference>
<evidence type="ECO:0000259" key="2">
    <source>
        <dbReference type="Pfam" id="PF00535"/>
    </source>
</evidence>
<keyword evidence="5" id="KW-1185">Reference proteome</keyword>
<reference evidence="4 5" key="1">
    <citation type="submission" date="2016-12" db="EMBL/GenBank/DDBJ databases">
        <authorList>
            <person name="Song W.-J."/>
            <person name="Kurnit D.M."/>
        </authorList>
    </citation>
    <scope>NUCLEOTIDE SEQUENCE [LARGE SCALE GENOMIC DNA]</scope>
    <source>
        <strain evidence="4 5">HSG9</strain>
    </source>
</reference>
<dbReference type="Pfam" id="PF00535">
    <property type="entry name" value="Glycos_transf_2"/>
    <property type="match status" value="1"/>
</dbReference>
<evidence type="ECO:0000256" key="1">
    <source>
        <dbReference type="ARBA" id="ARBA00022679"/>
    </source>
</evidence>
<dbReference type="InterPro" id="IPR029044">
    <property type="entry name" value="Nucleotide-diphossugar_trans"/>
</dbReference>
<evidence type="ECO:0000313" key="4">
    <source>
        <dbReference type="EMBL" id="OQD42714.1"/>
    </source>
</evidence>
<evidence type="ECO:0000313" key="5">
    <source>
        <dbReference type="Proteomes" id="UP000191680"/>
    </source>
</evidence>
<dbReference type="GO" id="GO:0016740">
    <property type="term" value="F:transferase activity"/>
    <property type="evidence" value="ECO:0007669"/>
    <property type="project" value="UniProtKB-KW"/>
</dbReference>
<proteinExistence type="predicted"/>
<comment type="caution">
    <text evidence="4">The sequence shown here is derived from an EMBL/GenBank/DDBJ whole genome shotgun (WGS) entry which is preliminary data.</text>
</comment>
<dbReference type="Proteomes" id="UP000191680">
    <property type="component" value="Unassembled WGS sequence"/>
</dbReference>
<evidence type="ECO:0000259" key="3">
    <source>
        <dbReference type="Pfam" id="PF02709"/>
    </source>
</evidence>
<dbReference type="Pfam" id="PF02709">
    <property type="entry name" value="Glyco_transf_7C"/>
    <property type="match status" value="1"/>
</dbReference>
<dbReference type="InterPro" id="IPR027791">
    <property type="entry name" value="Galactosyl_T_C"/>
</dbReference>
<organism evidence="4 5">
    <name type="scientific">Croceivirga radicis</name>
    <dbReference type="NCBI Taxonomy" id="1929488"/>
    <lineage>
        <taxon>Bacteria</taxon>
        <taxon>Pseudomonadati</taxon>
        <taxon>Bacteroidota</taxon>
        <taxon>Flavobacteriia</taxon>
        <taxon>Flavobacteriales</taxon>
        <taxon>Flavobacteriaceae</taxon>
        <taxon>Croceivirga</taxon>
    </lineage>
</organism>
<dbReference type="SUPFAM" id="SSF53448">
    <property type="entry name" value="Nucleotide-diphospho-sugar transferases"/>
    <property type="match status" value="1"/>
</dbReference>
<gene>
    <name evidence="4" type="ORF">BUL40_09335</name>
</gene>
<dbReference type="EMBL" id="MTBC01000005">
    <property type="protein sequence ID" value="OQD42714.1"/>
    <property type="molecule type" value="Genomic_DNA"/>
</dbReference>
<accession>A0A1V6LRA3</accession>
<protein>
    <recommendedName>
        <fullName evidence="6">Glycosyltransferase 2-like domain-containing protein</fullName>
    </recommendedName>
</protein>
<dbReference type="CDD" id="cd00761">
    <property type="entry name" value="Glyco_tranf_GTA_type"/>
    <property type="match status" value="1"/>
</dbReference>
<feature type="domain" description="Glycosyltransferase 2-like" evidence="2">
    <location>
        <begin position="12"/>
        <end position="123"/>
    </location>
</feature>
<dbReference type="PANTHER" id="PTHR40743:SF1">
    <property type="entry name" value="POSSIBLE GLYCOSYLTRANSFERASE"/>
    <property type="match status" value="1"/>
</dbReference>
<feature type="domain" description="Galactosyltransferase C-terminal" evidence="3">
    <location>
        <begin position="142"/>
        <end position="196"/>
    </location>
</feature>
<dbReference type="PANTHER" id="PTHR40743">
    <property type="entry name" value="NUCLEOTIDE-DIPHOSPHO-SUGAR TRANSFERASE CONTAINING PROTEIN"/>
    <property type="match status" value="1"/>
</dbReference>
<name>A0A1V6LRA3_9FLAO</name>
<dbReference type="OrthoDB" id="6717394at2"/>
<dbReference type="InterPro" id="IPR001173">
    <property type="entry name" value="Glyco_trans_2-like"/>
</dbReference>
<sequence>MKSLKTEKYKISFCTVCMNRLSFLKQTLPKNIEDNLSYGNVEFVVLNYNSKDGMDEWIRREMKDYMDSGVLKYIWTRKPKYFLMSHSKNVAHKNASGDIVCNVDADNFIGRGFAEYINTSFLENANVYMAGDILTSDKGGFGRICMTKSDFVKLQGYDENMKGYGFEDHDMRNRLELLGRKVKIINKAHLTTLEHDDILRLENEPNTHHIKEIYFKNIDHATTGLLYLLDDQTFFKGNIVVNALYNSLSIDNLFKENRNQEIVRNGMPREYRNRLENDEWTTGEYSRNNKGLKLFPKQGKQTVLVENGRMFQSPEKGRNEIYHKVWDNDLFMDLVMFFSQINNRIKTKKNLEGKVLTPNKGSFGYVTLNQHYL</sequence>
<dbReference type="AlphaFoldDB" id="A0A1V6LRA3"/>
<dbReference type="Gene3D" id="3.90.550.10">
    <property type="entry name" value="Spore Coat Polysaccharide Biosynthesis Protein SpsA, Chain A"/>
    <property type="match status" value="1"/>
</dbReference>
<keyword evidence="1" id="KW-0808">Transferase</keyword>
<evidence type="ECO:0008006" key="6">
    <source>
        <dbReference type="Google" id="ProtNLM"/>
    </source>
</evidence>